<sequence>MSSVENSTEDWSSNTVINNDDRGNDSNRGFTTSRILDSQNNATKLSPMQQQQEQHSQRQSPQQQQEQQQEEEILNDNLETMEHSMGDQPYLPRIPVAMRYPHVVSSVKQYRTEEQHQQLKQPFVSEAFISMMPNVTKPPRKRRRPPFSYSSLIAQAILEAENERLTLREIYDWIVKKYPSLYGANDIGWQNTIRHNLSLNRCFKKLPRQDSDTSAKGKGGYWTIDSNHMMKFKNGAFARGSSSTLRRKPLSDHPSSQATATTATSAVEVSSENRFITSTEQQYSPILQRYHTDPEQQQRQQQLLSPSTSSAPSTRSPSPSLYTTLPSIEPPPLSNGLVQASPSNVTRPSSALSIDTSASPPSSSCTVMNIHNLLN</sequence>
<dbReference type="InParanoid" id="A0A163ITE4"/>
<feature type="domain" description="Fork-head" evidence="4">
    <location>
        <begin position="144"/>
        <end position="242"/>
    </location>
</feature>
<dbReference type="OrthoDB" id="5954824at2759"/>
<feature type="region of interest" description="Disordered" evidence="3">
    <location>
        <begin position="241"/>
        <end position="272"/>
    </location>
</feature>
<dbReference type="InterPro" id="IPR018122">
    <property type="entry name" value="TF_fork_head_CS_1"/>
</dbReference>
<feature type="compositionally biased region" description="Polar residues" evidence="3">
    <location>
        <begin position="336"/>
        <end position="356"/>
    </location>
</feature>
<feature type="compositionally biased region" description="Low complexity" evidence="3">
    <location>
        <begin position="297"/>
        <end position="327"/>
    </location>
</feature>
<dbReference type="SMART" id="SM00339">
    <property type="entry name" value="FH"/>
    <property type="match status" value="1"/>
</dbReference>
<proteinExistence type="predicted"/>
<evidence type="ECO:0000256" key="1">
    <source>
        <dbReference type="ARBA" id="ARBA00023125"/>
    </source>
</evidence>
<reference evidence="5" key="1">
    <citation type="submission" date="2016-04" db="EMBL/GenBank/DDBJ databases">
        <authorList>
            <person name="Evans L.H."/>
            <person name="Alamgir A."/>
            <person name="Owens N."/>
            <person name="Weber N.D."/>
            <person name="Virtaneva K."/>
            <person name="Barbian K."/>
            <person name="Babar A."/>
            <person name="Rosenke K."/>
        </authorList>
    </citation>
    <scope>NUCLEOTIDE SEQUENCE [LARGE SCALE GENOMIC DNA]</scope>
    <source>
        <strain evidence="5">CBS 101.48</strain>
    </source>
</reference>
<dbReference type="InterPro" id="IPR050211">
    <property type="entry name" value="FOX_domain-containing"/>
</dbReference>
<gene>
    <name evidence="5" type="primary">ABSGL_00523.1 scaffold 832</name>
</gene>
<name>A0A163ITE4_ABSGL</name>
<keyword evidence="2" id="KW-0539">Nucleus</keyword>
<dbReference type="InterPro" id="IPR036390">
    <property type="entry name" value="WH_DNA-bd_sf"/>
</dbReference>
<keyword evidence="6" id="KW-1185">Reference proteome</keyword>
<evidence type="ECO:0000313" key="5">
    <source>
        <dbReference type="EMBL" id="SAL95205.1"/>
    </source>
</evidence>
<dbReference type="GO" id="GO:0005634">
    <property type="term" value="C:nucleus"/>
    <property type="evidence" value="ECO:0007669"/>
    <property type="project" value="UniProtKB-SubCell"/>
</dbReference>
<dbReference type="Gene3D" id="1.10.10.10">
    <property type="entry name" value="Winged helix-like DNA-binding domain superfamily/Winged helix DNA-binding domain"/>
    <property type="match status" value="1"/>
</dbReference>
<protein>
    <recommendedName>
        <fullName evidence="4">Fork-head domain-containing protein</fullName>
    </recommendedName>
</protein>
<evidence type="ECO:0000259" key="4">
    <source>
        <dbReference type="PROSITE" id="PS50039"/>
    </source>
</evidence>
<dbReference type="Proteomes" id="UP000078561">
    <property type="component" value="Unassembled WGS sequence"/>
</dbReference>
<dbReference type="STRING" id="4829.A0A163ITE4"/>
<feature type="compositionally biased region" description="Polar residues" evidence="3">
    <location>
        <begin position="1"/>
        <end position="17"/>
    </location>
</feature>
<keyword evidence="1 2" id="KW-0238">DNA-binding</keyword>
<dbReference type="Pfam" id="PF00250">
    <property type="entry name" value="Forkhead"/>
    <property type="match status" value="1"/>
</dbReference>
<feature type="region of interest" description="Disordered" evidence="3">
    <location>
        <begin position="1"/>
        <end position="70"/>
    </location>
</feature>
<dbReference type="CDD" id="cd00059">
    <property type="entry name" value="FH_FOX"/>
    <property type="match status" value="1"/>
</dbReference>
<organism evidence="5">
    <name type="scientific">Absidia glauca</name>
    <name type="common">Pin mould</name>
    <dbReference type="NCBI Taxonomy" id="4829"/>
    <lineage>
        <taxon>Eukaryota</taxon>
        <taxon>Fungi</taxon>
        <taxon>Fungi incertae sedis</taxon>
        <taxon>Mucoromycota</taxon>
        <taxon>Mucoromycotina</taxon>
        <taxon>Mucoromycetes</taxon>
        <taxon>Mucorales</taxon>
        <taxon>Cunninghamellaceae</taxon>
        <taxon>Absidia</taxon>
    </lineage>
</organism>
<dbReference type="GO" id="GO:0000981">
    <property type="term" value="F:DNA-binding transcription factor activity, RNA polymerase II-specific"/>
    <property type="evidence" value="ECO:0007669"/>
    <property type="project" value="TreeGrafter"/>
</dbReference>
<dbReference type="SUPFAM" id="SSF46785">
    <property type="entry name" value="Winged helix' DNA-binding domain"/>
    <property type="match status" value="1"/>
</dbReference>
<feature type="compositionally biased region" description="Low complexity" evidence="3">
    <location>
        <begin position="255"/>
        <end position="272"/>
    </location>
</feature>
<comment type="subcellular location">
    <subcellularLocation>
        <location evidence="2">Nucleus</location>
    </subcellularLocation>
</comment>
<dbReference type="PANTHER" id="PTHR11829:SF343">
    <property type="entry name" value="FORK-HEAD DOMAIN-CONTAINING PROTEIN"/>
    <property type="match status" value="1"/>
</dbReference>
<dbReference type="InterPro" id="IPR036388">
    <property type="entry name" value="WH-like_DNA-bd_sf"/>
</dbReference>
<dbReference type="GO" id="GO:0000978">
    <property type="term" value="F:RNA polymerase II cis-regulatory region sequence-specific DNA binding"/>
    <property type="evidence" value="ECO:0007669"/>
    <property type="project" value="TreeGrafter"/>
</dbReference>
<dbReference type="PRINTS" id="PR00053">
    <property type="entry name" value="FORKHEAD"/>
</dbReference>
<evidence type="ECO:0000313" key="6">
    <source>
        <dbReference type="Proteomes" id="UP000078561"/>
    </source>
</evidence>
<evidence type="ECO:0000256" key="3">
    <source>
        <dbReference type="SAM" id="MobiDB-lite"/>
    </source>
</evidence>
<dbReference type="EMBL" id="LT550270">
    <property type="protein sequence ID" value="SAL95205.1"/>
    <property type="molecule type" value="Genomic_DNA"/>
</dbReference>
<dbReference type="FunFam" id="1.10.10.10:FF:000135">
    <property type="entry name" value="forkhead box protein G1"/>
    <property type="match status" value="1"/>
</dbReference>
<dbReference type="PANTHER" id="PTHR11829">
    <property type="entry name" value="FORKHEAD BOX PROTEIN"/>
    <property type="match status" value="1"/>
</dbReference>
<dbReference type="PROSITE" id="PS00657">
    <property type="entry name" value="FORK_HEAD_1"/>
    <property type="match status" value="1"/>
</dbReference>
<dbReference type="AlphaFoldDB" id="A0A163ITE4"/>
<feature type="region of interest" description="Disordered" evidence="3">
    <location>
        <begin position="292"/>
        <end position="364"/>
    </location>
</feature>
<feature type="DNA-binding region" description="Fork-head" evidence="2">
    <location>
        <begin position="144"/>
        <end position="242"/>
    </location>
</feature>
<feature type="compositionally biased region" description="Low complexity" evidence="3">
    <location>
        <begin position="49"/>
        <end position="67"/>
    </location>
</feature>
<evidence type="ECO:0000256" key="2">
    <source>
        <dbReference type="PROSITE-ProRule" id="PRU00089"/>
    </source>
</evidence>
<dbReference type="InterPro" id="IPR001766">
    <property type="entry name" value="Fork_head_dom"/>
</dbReference>
<accession>A0A163ITE4</accession>
<feature type="compositionally biased region" description="Polar residues" evidence="3">
    <location>
        <begin position="30"/>
        <end position="48"/>
    </location>
</feature>
<dbReference type="PROSITE" id="PS50039">
    <property type="entry name" value="FORK_HEAD_3"/>
    <property type="match status" value="1"/>
</dbReference>